<dbReference type="Proteomes" id="UP000439780">
    <property type="component" value="Unassembled WGS sequence"/>
</dbReference>
<feature type="transmembrane region" description="Helical" evidence="13">
    <location>
        <begin position="294"/>
        <end position="313"/>
    </location>
</feature>
<evidence type="ECO:0000313" key="15">
    <source>
        <dbReference type="EMBL" id="MXP29565.1"/>
    </source>
</evidence>
<evidence type="ECO:0000259" key="14">
    <source>
        <dbReference type="PROSITE" id="PS50109"/>
    </source>
</evidence>
<evidence type="ECO:0000256" key="1">
    <source>
        <dbReference type="ARBA" id="ARBA00000085"/>
    </source>
</evidence>
<keyword evidence="4" id="KW-1003">Cell membrane</keyword>
<evidence type="ECO:0000256" key="5">
    <source>
        <dbReference type="ARBA" id="ARBA00022553"/>
    </source>
</evidence>
<dbReference type="SMART" id="SM00388">
    <property type="entry name" value="HisKA"/>
    <property type="match status" value="1"/>
</dbReference>
<protein>
    <recommendedName>
        <fullName evidence="3">histidine kinase</fullName>
        <ecNumber evidence="3">2.7.13.3</ecNumber>
    </recommendedName>
</protein>
<keyword evidence="8" id="KW-0547">Nucleotide-binding</keyword>
<dbReference type="Gene3D" id="1.10.287.130">
    <property type="match status" value="1"/>
</dbReference>
<dbReference type="InterPro" id="IPR036890">
    <property type="entry name" value="HATPase_C_sf"/>
</dbReference>
<dbReference type="InterPro" id="IPR005467">
    <property type="entry name" value="His_kinase_dom"/>
</dbReference>
<sequence>MAKSSHLPRRWHMMLGIALIALAVLAMLATDRIMRESAYREQQGIAQADAKLLATGLRSELDKFSLMPLVLSDDAQVQALLGGDARLKSALDQRLADLARQSNAAAIYVMDAQGMTLAASNADQPSSFVGSNYAFRRYFRDAIKDGSTTQFALGTVSRQPGLYVARRVGTASSPLGVVAVKIEFDALEANWHDATDGVYVTDAQGVVLLTSDPAWRFHVASSAPAIARDATADLRQFGVAKLAPLVFDGPDKSTSSVKAPLLDAQQPISPNGWSLHLLVDPGPRVANAVANGRLAIVVLITIAIVLAAGAVLMRRRREAQAEIVLAERTRTLREQLSQANRLATLGQISAGVGHEIGQPVAAARVFAESGQRLIATGETGKASDNFARIVSLTERIGEITGELRKFSKRQVGERMDIPLGAAVDGALLLLRDRIQSSAVQVSLPPAADLAVRVTAEPVRLEQVLVNLLQNALDATGDGGEIALVLELEETIALLSVCDNGPGISSDREGQLFQPFATTKADGLGIGLVISRDIMRDLGGELAYAPGSQGTCFTMTVPRAG</sequence>
<evidence type="ECO:0000256" key="9">
    <source>
        <dbReference type="ARBA" id="ARBA00022777"/>
    </source>
</evidence>
<dbReference type="Pfam" id="PF02518">
    <property type="entry name" value="HATPase_c"/>
    <property type="match status" value="1"/>
</dbReference>
<keyword evidence="7 13" id="KW-0812">Transmembrane</keyword>
<comment type="subcellular location">
    <subcellularLocation>
        <location evidence="2">Cell membrane</location>
        <topology evidence="2">Multi-pass membrane protein</topology>
    </subcellularLocation>
</comment>
<comment type="caution">
    <text evidence="15">The sequence shown here is derived from an EMBL/GenBank/DDBJ whole genome shotgun (WGS) entry which is preliminary data.</text>
</comment>
<evidence type="ECO:0000313" key="16">
    <source>
        <dbReference type="Proteomes" id="UP000439780"/>
    </source>
</evidence>
<dbReference type="InterPro" id="IPR017055">
    <property type="entry name" value="Sig_transdc_His_kinase_DctB"/>
</dbReference>
<evidence type="ECO:0000256" key="12">
    <source>
        <dbReference type="ARBA" id="ARBA00023012"/>
    </source>
</evidence>
<dbReference type="OrthoDB" id="9801651at2"/>
<proteinExistence type="predicted"/>
<keyword evidence="5" id="KW-0597">Phosphoprotein</keyword>
<evidence type="ECO:0000256" key="13">
    <source>
        <dbReference type="SAM" id="Phobius"/>
    </source>
</evidence>
<evidence type="ECO:0000256" key="11">
    <source>
        <dbReference type="ARBA" id="ARBA00022989"/>
    </source>
</evidence>
<evidence type="ECO:0000256" key="10">
    <source>
        <dbReference type="ARBA" id="ARBA00022840"/>
    </source>
</evidence>
<dbReference type="RefSeq" id="WP_160753861.1">
    <property type="nucleotide sequence ID" value="NZ_WTYA01000009.1"/>
</dbReference>
<name>A0A845AL34_9SPHN</name>
<dbReference type="InterPro" id="IPR029151">
    <property type="entry name" value="Sensor-like_sf"/>
</dbReference>
<dbReference type="EC" id="2.7.13.3" evidence="3"/>
<dbReference type="GO" id="GO:0000155">
    <property type="term" value="F:phosphorelay sensor kinase activity"/>
    <property type="evidence" value="ECO:0007669"/>
    <property type="project" value="InterPro"/>
</dbReference>
<feature type="domain" description="Histidine kinase" evidence="14">
    <location>
        <begin position="351"/>
        <end position="560"/>
    </location>
</feature>
<dbReference type="SUPFAM" id="SSF55874">
    <property type="entry name" value="ATPase domain of HSP90 chaperone/DNA topoisomerase II/histidine kinase"/>
    <property type="match status" value="1"/>
</dbReference>
<dbReference type="PANTHER" id="PTHR43065:SF46">
    <property type="entry name" value="C4-DICARBOXYLATE TRANSPORT SENSOR PROTEIN DCTB"/>
    <property type="match status" value="1"/>
</dbReference>
<dbReference type="EMBL" id="WTYA01000009">
    <property type="protein sequence ID" value="MXP29565.1"/>
    <property type="molecule type" value="Genomic_DNA"/>
</dbReference>
<dbReference type="SUPFAM" id="SSF47384">
    <property type="entry name" value="Homodimeric domain of signal transducing histidine kinase"/>
    <property type="match status" value="1"/>
</dbReference>
<keyword evidence="12" id="KW-0902">Two-component regulatory system</keyword>
<organism evidence="15 16">
    <name type="scientific">Qipengyuania algicida</name>
    <dbReference type="NCBI Taxonomy" id="1836209"/>
    <lineage>
        <taxon>Bacteria</taxon>
        <taxon>Pseudomonadati</taxon>
        <taxon>Pseudomonadota</taxon>
        <taxon>Alphaproteobacteria</taxon>
        <taxon>Sphingomonadales</taxon>
        <taxon>Erythrobacteraceae</taxon>
        <taxon>Qipengyuania</taxon>
    </lineage>
</organism>
<dbReference type="InterPro" id="IPR036097">
    <property type="entry name" value="HisK_dim/P_sf"/>
</dbReference>
<dbReference type="Gene3D" id="6.10.250.3020">
    <property type="match status" value="1"/>
</dbReference>
<evidence type="ECO:0000256" key="2">
    <source>
        <dbReference type="ARBA" id="ARBA00004651"/>
    </source>
</evidence>
<keyword evidence="13" id="KW-0472">Membrane</keyword>
<keyword evidence="11 13" id="KW-1133">Transmembrane helix</keyword>
<keyword evidence="6" id="KW-0808">Transferase</keyword>
<dbReference type="PIRSF" id="PIRSF036431">
    <property type="entry name" value="STHK_DctB"/>
    <property type="match status" value="1"/>
</dbReference>
<comment type="catalytic activity">
    <reaction evidence="1">
        <text>ATP + protein L-histidine = ADP + protein N-phospho-L-histidine.</text>
        <dbReference type="EC" id="2.7.13.3"/>
    </reaction>
</comment>
<keyword evidence="16" id="KW-1185">Reference proteome</keyword>
<dbReference type="InterPro" id="IPR003661">
    <property type="entry name" value="HisK_dim/P_dom"/>
</dbReference>
<dbReference type="PRINTS" id="PR00344">
    <property type="entry name" value="BCTRLSENSOR"/>
</dbReference>
<dbReference type="Gene3D" id="3.30.565.10">
    <property type="entry name" value="Histidine kinase-like ATPase, C-terminal domain"/>
    <property type="match status" value="1"/>
</dbReference>
<dbReference type="GO" id="GO:0005886">
    <property type="term" value="C:plasma membrane"/>
    <property type="evidence" value="ECO:0007669"/>
    <property type="project" value="UniProtKB-SubCell"/>
</dbReference>
<dbReference type="InterPro" id="IPR003594">
    <property type="entry name" value="HATPase_dom"/>
</dbReference>
<dbReference type="SUPFAM" id="SSF103190">
    <property type="entry name" value="Sensory domain-like"/>
    <property type="match status" value="1"/>
</dbReference>
<evidence type="ECO:0000256" key="4">
    <source>
        <dbReference type="ARBA" id="ARBA00022475"/>
    </source>
</evidence>
<gene>
    <name evidence="15" type="ORF">GRI58_12120</name>
</gene>
<accession>A0A845AL34</accession>
<dbReference type="Gene3D" id="3.30.450.20">
    <property type="entry name" value="PAS domain"/>
    <property type="match status" value="2"/>
</dbReference>
<evidence type="ECO:0000256" key="3">
    <source>
        <dbReference type="ARBA" id="ARBA00012438"/>
    </source>
</evidence>
<evidence type="ECO:0000256" key="6">
    <source>
        <dbReference type="ARBA" id="ARBA00022679"/>
    </source>
</evidence>
<evidence type="ECO:0000256" key="7">
    <source>
        <dbReference type="ARBA" id="ARBA00022692"/>
    </source>
</evidence>
<dbReference type="PANTHER" id="PTHR43065">
    <property type="entry name" value="SENSOR HISTIDINE KINASE"/>
    <property type="match status" value="1"/>
</dbReference>
<keyword evidence="10" id="KW-0067">ATP-binding</keyword>
<dbReference type="PROSITE" id="PS50109">
    <property type="entry name" value="HIS_KIN"/>
    <property type="match status" value="1"/>
</dbReference>
<evidence type="ECO:0000256" key="8">
    <source>
        <dbReference type="ARBA" id="ARBA00022741"/>
    </source>
</evidence>
<keyword evidence="9 15" id="KW-0418">Kinase</keyword>
<dbReference type="SMART" id="SM00387">
    <property type="entry name" value="HATPase_c"/>
    <property type="match status" value="1"/>
</dbReference>
<dbReference type="InterPro" id="IPR004358">
    <property type="entry name" value="Sig_transdc_His_kin-like_C"/>
</dbReference>
<dbReference type="GO" id="GO:0005524">
    <property type="term" value="F:ATP binding"/>
    <property type="evidence" value="ECO:0007669"/>
    <property type="project" value="UniProtKB-KW"/>
</dbReference>
<reference evidence="15 16" key="1">
    <citation type="submission" date="2019-12" db="EMBL/GenBank/DDBJ databases">
        <title>Genomic-based taxomic classification of the family Erythrobacteraceae.</title>
        <authorList>
            <person name="Xu L."/>
        </authorList>
    </citation>
    <scope>NUCLEOTIDE SEQUENCE [LARGE SCALE GENOMIC DNA]</scope>
    <source>
        <strain evidence="15 16">KEMB 9005-328</strain>
    </source>
</reference>
<dbReference type="AlphaFoldDB" id="A0A845AL34"/>